<dbReference type="PANTHER" id="PTHR43611:SF3">
    <property type="entry name" value="FLAVIN MONONUCLEOTIDE HYDROLASE 1, CHLOROPLATIC"/>
    <property type="match status" value="1"/>
</dbReference>
<proteinExistence type="predicted"/>
<dbReference type="InterPro" id="IPR036412">
    <property type="entry name" value="HAD-like_sf"/>
</dbReference>
<dbReference type="SFLD" id="SFLDS00003">
    <property type="entry name" value="Haloacid_Dehalogenase"/>
    <property type="match status" value="1"/>
</dbReference>
<accession>A0A9D1Y2C7</accession>
<dbReference type="SFLD" id="SFLDG01129">
    <property type="entry name" value="C1.5:_HAD__Beta-PGM__Phosphata"/>
    <property type="match status" value="1"/>
</dbReference>
<sequence length="204" mass="23648">MYKNIIFDFGGVVVDFNPRNFLMDRFMSKHAEEIVYDLTFGSQEWLDLDRGTLTREAANEIMLDNAAQVNRVFEVRTVIEEWQTMLHTKKTTVKIMKLLKKNGYRLYYLTNMASDIMDELRQRDWFALFDGGVASCDVHLCKPEPEIYTTLMRQCKLAYDESIFVDDNKINAQAAYNLGITGILYKNPKSFLRALDACGLQLNP</sequence>
<organism evidence="1 2">
    <name type="scientific">Candidatus Gemmiger excrementipullorum</name>
    <dbReference type="NCBI Taxonomy" id="2838610"/>
    <lineage>
        <taxon>Bacteria</taxon>
        <taxon>Bacillati</taxon>
        <taxon>Bacillota</taxon>
        <taxon>Clostridia</taxon>
        <taxon>Eubacteriales</taxon>
        <taxon>Gemmiger</taxon>
    </lineage>
</organism>
<dbReference type="CDD" id="cd02603">
    <property type="entry name" value="HAD_sEH-N_like"/>
    <property type="match status" value="1"/>
</dbReference>
<dbReference type="AlphaFoldDB" id="A0A9D1Y2C7"/>
<reference evidence="1" key="2">
    <citation type="submission" date="2021-04" db="EMBL/GenBank/DDBJ databases">
        <authorList>
            <person name="Gilroy R."/>
        </authorList>
    </citation>
    <scope>NUCLEOTIDE SEQUENCE</scope>
    <source>
        <strain evidence="1">ChiHecec2B26-7398</strain>
    </source>
</reference>
<name>A0A9D1Y2C7_9FIRM</name>
<dbReference type="SUPFAM" id="SSF56784">
    <property type="entry name" value="HAD-like"/>
    <property type="match status" value="1"/>
</dbReference>
<dbReference type="Gene3D" id="1.10.150.240">
    <property type="entry name" value="Putative phosphatase, domain 2"/>
    <property type="match status" value="1"/>
</dbReference>
<dbReference type="Pfam" id="PF00702">
    <property type="entry name" value="Hydrolase"/>
    <property type="match status" value="1"/>
</dbReference>
<gene>
    <name evidence="1" type="ORF">H9846_07775</name>
</gene>
<dbReference type="InterPro" id="IPR006439">
    <property type="entry name" value="HAD-SF_hydro_IA"/>
</dbReference>
<comment type="caution">
    <text evidence="1">The sequence shown here is derived from an EMBL/GenBank/DDBJ whole genome shotgun (WGS) entry which is preliminary data.</text>
</comment>
<dbReference type="EMBL" id="DXEI01000117">
    <property type="protein sequence ID" value="HIX95341.1"/>
    <property type="molecule type" value="Genomic_DNA"/>
</dbReference>
<dbReference type="NCBIfam" id="TIGR01509">
    <property type="entry name" value="HAD-SF-IA-v3"/>
    <property type="match status" value="1"/>
</dbReference>
<dbReference type="InterPro" id="IPR023214">
    <property type="entry name" value="HAD_sf"/>
</dbReference>
<dbReference type="Proteomes" id="UP000886751">
    <property type="component" value="Unassembled WGS sequence"/>
</dbReference>
<dbReference type="InterPro" id="IPR023198">
    <property type="entry name" value="PGP-like_dom2"/>
</dbReference>
<evidence type="ECO:0000313" key="2">
    <source>
        <dbReference type="Proteomes" id="UP000886751"/>
    </source>
</evidence>
<protein>
    <submittedName>
        <fullName evidence="1">HAD family phosphatase</fullName>
    </submittedName>
</protein>
<dbReference type="PRINTS" id="PR00413">
    <property type="entry name" value="HADHALOGNASE"/>
</dbReference>
<evidence type="ECO:0000313" key="1">
    <source>
        <dbReference type="EMBL" id="HIX95341.1"/>
    </source>
</evidence>
<dbReference type="PANTHER" id="PTHR43611">
    <property type="entry name" value="ALPHA-D-GLUCOSE 1-PHOSPHATE PHOSPHATASE"/>
    <property type="match status" value="1"/>
</dbReference>
<dbReference type="Gene3D" id="3.40.50.1000">
    <property type="entry name" value="HAD superfamily/HAD-like"/>
    <property type="match status" value="1"/>
</dbReference>
<reference evidence="1" key="1">
    <citation type="journal article" date="2021" name="PeerJ">
        <title>Extensive microbial diversity within the chicken gut microbiome revealed by metagenomics and culture.</title>
        <authorList>
            <person name="Gilroy R."/>
            <person name="Ravi A."/>
            <person name="Getino M."/>
            <person name="Pursley I."/>
            <person name="Horton D.L."/>
            <person name="Alikhan N.F."/>
            <person name="Baker D."/>
            <person name="Gharbi K."/>
            <person name="Hall N."/>
            <person name="Watson M."/>
            <person name="Adriaenssens E.M."/>
            <person name="Foster-Nyarko E."/>
            <person name="Jarju S."/>
            <person name="Secka A."/>
            <person name="Antonio M."/>
            <person name="Oren A."/>
            <person name="Chaudhuri R.R."/>
            <person name="La Ragione R."/>
            <person name="Hildebrand F."/>
            <person name="Pallen M.J."/>
        </authorList>
    </citation>
    <scope>NUCLEOTIDE SEQUENCE</scope>
    <source>
        <strain evidence="1">ChiHecec2B26-7398</strain>
    </source>
</reference>